<gene>
    <name evidence="3" type="ORF">FDG2_3902</name>
</gene>
<dbReference type="Pfam" id="PF05147">
    <property type="entry name" value="LANC_like"/>
    <property type="match status" value="1"/>
</dbReference>
<dbReference type="SUPFAM" id="SSF158745">
    <property type="entry name" value="LanC-like"/>
    <property type="match status" value="1"/>
</dbReference>
<feature type="binding site" evidence="1">
    <location>
        <position position="318"/>
    </location>
    <ligand>
        <name>Zn(2+)</name>
        <dbReference type="ChEBI" id="CHEBI:29105"/>
    </ligand>
</feature>
<dbReference type="PRINTS" id="PR01955">
    <property type="entry name" value="LANCFRANKIA"/>
</dbReference>
<reference evidence="4" key="1">
    <citation type="submission" date="2016-02" db="EMBL/GenBank/DDBJ databases">
        <authorList>
            <person name="Wibberg D."/>
        </authorList>
    </citation>
    <scope>NUCLEOTIDE SEQUENCE [LARGE SCALE GENOMIC DNA]</scope>
</reference>
<dbReference type="CDD" id="cd04793">
    <property type="entry name" value="LanC"/>
    <property type="match status" value="1"/>
</dbReference>
<keyword evidence="1" id="KW-0862">Zinc</keyword>
<dbReference type="InterPro" id="IPR007822">
    <property type="entry name" value="LANC-like"/>
</dbReference>
<dbReference type="Proteomes" id="UP000199013">
    <property type="component" value="Unassembled WGS sequence"/>
</dbReference>
<name>A0A1C3P1U7_9ACTN</name>
<dbReference type="Gene3D" id="1.50.10.20">
    <property type="match status" value="1"/>
</dbReference>
<evidence type="ECO:0000313" key="3">
    <source>
        <dbReference type="EMBL" id="SBW23750.1"/>
    </source>
</evidence>
<proteinExistence type="predicted"/>
<protein>
    <submittedName>
        <fullName evidence="3">Lanthionine synthetase C family protein</fullName>
    </submittedName>
</protein>
<dbReference type="AlphaFoldDB" id="A0A1C3P1U7"/>
<sequence>MTIPTRLNPPRQTNAVPPEWGQSLGDGAPGIALAHIARARAGITGWEPVHRLATAMTRKPVHAHPAIASLFRGAPAVAYTLHTAGHPAYRAALVTLDDAIGTLIRLRLHAAHRRIDDGRLPQAREYDLINGLAGLGVYLMHRHQDHELLRGILAYLVRLTRPVRVDDHTLPGWWAIGSPDRRPSPRWDGGHSGFGVAHGICGPLALLATAMRREIVVDGHADAIHTLSAWLEQWRTGHGRRTWWPEVIDRDELYTHSVSHPGPHRPSWCYNTPGIARALQLASLATGNRPRARTAEQALVCCLTDDQQLVHLTDAGLCHGWAGLVHTARRAADDTDTDTDDIAVAAGAAENRMRQHLRDRAEPSDGGLLEGTAGITLVETDQPEAAAAWPRWDACLLIG</sequence>
<dbReference type="GO" id="GO:0046872">
    <property type="term" value="F:metal ion binding"/>
    <property type="evidence" value="ECO:0007669"/>
    <property type="project" value="UniProtKB-KW"/>
</dbReference>
<keyword evidence="1" id="KW-0479">Metal-binding</keyword>
<feature type="binding site" evidence="1">
    <location>
        <position position="319"/>
    </location>
    <ligand>
        <name>Zn(2+)</name>
        <dbReference type="ChEBI" id="CHEBI:29105"/>
    </ligand>
</feature>
<dbReference type="InterPro" id="IPR033889">
    <property type="entry name" value="LanC"/>
</dbReference>
<dbReference type="GO" id="GO:0031179">
    <property type="term" value="P:peptide modification"/>
    <property type="evidence" value="ECO:0007669"/>
    <property type="project" value="InterPro"/>
</dbReference>
<keyword evidence="4" id="KW-1185">Reference proteome</keyword>
<dbReference type="SMART" id="SM01260">
    <property type="entry name" value="LANC_like"/>
    <property type="match status" value="1"/>
</dbReference>
<feature type="region of interest" description="Disordered" evidence="2">
    <location>
        <begin position="1"/>
        <end position="22"/>
    </location>
</feature>
<feature type="binding site" evidence="1">
    <location>
        <position position="269"/>
    </location>
    <ligand>
        <name>Zn(2+)</name>
        <dbReference type="ChEBI" id="CHEBI:29105"/>
    </ligand>
</feature>
<evidence type="ECO:0000256" key="2">
    <source>
        <dbReference type="SAM" id="MobiDB-lite"/>
    </source>
</evidence>
<accession>A0A1C3P1U7</accession>
<dbReference type="PRINTS" id="PR01950">
    <property type="entry name" value="LANCSUPER"/>
</dbReference>
<evidence type="ECO:0000256" key="1">
    <source>
        <dbReference type="PIRSR" id="PIRSR607822-1"/>
    </source>
</evidence>
<evidence type="ECO:0000313" key="4">
    <source>
        <dbReference type="Proteomes" id="UP000199013"/>
    </source>
</evidence>
<organism evidence="3 4">
    <name type="scientific">Candidatus Protofrankia californiensis</name>
    <dbReference type="NCBI Taxonomy" id="1839754"/>
    <lineage>
        <taxon>Bacteria</taxon>
        <taxon>Bacillati</taxon>
        <taxon>Actinomycetota</taxon>
        <taxon>Actinomycetes</taxon>
        <taxon>Frankiales</taxon>
        <taxon>Frankiaceae</taxon>
        <taxon>Protofrankia</taxon>
    </lineage>
</organism>
<dbReference type="EMBL" id="FLUV01001642">
    <property type="protein sequence ID" value="SBW23750.1"/>
    <property type="molecule type" value="Genomic_DNA"/>
</dbReference>